<dbReference type="Gene3D" id="3.40.50.1220">
    <property type="entry name" value="TPP-binding domain"/>
    <property type="match status" value="1"/>
</dbReference>
<evidence type="ECO:0000313" key="5">
    <source>
        <dbReference type="EMBL" id="VDO03340.1"/>
    </source>
</evidence>
<dbReference type="GO" id="GO:0070403">
    <property type="term" value="F:NAD+ binding"/>
    <property type="evidence" value="ECO:0007669"/>
    <property type="project" value="InterPro"/>
</dbReference>
<accession>A0A0R3TK28</accession>
<dbReference type="PROSITE" id="PS50305">
    <property type="entry name" value="SIRTUIN"/>
    <property type="match status" value="1"/>
</dbReference>
<dbReference type="Gene3D" id="3.30.1600.10">
    <property type="entry name" value="SIR2/SIRT2 'Small Domain"/>
    <property type="match status" value="1"/>
</dbReference>
<dbReference type="InterPro" id="IPR050134">
    <property type="entry name" value="NAD-dep_sirtuin_deacylases"/>
</dbReference>
<keyword evidence="3" id="KW-0862">Zinc</keyword>
<evidence type="ECO:0000256" key="1">
    <source>
        <dbReference type="ARBA" id="ARBA00022679"/>
    </source>
</evidence>
<dbReference type="GO" id="GO:0017136">
    <property type="term" value="F:histone deacetylase activity, NAD-dependent"/>
    <property type="evidence" value="ECO:0007669"/>
    <property type="project" value="TreeGrafter"/>
</dbReference>
<dbReference type="OrthoDB" id="424302at2759"/>
<organism evidence="7">
    <name type="scientific">Rodentolepis nana</name>
    <name type="common">Dwarf tapeworm</name>
    <name type="synonym">Hymenolepis nana</name>
    <dbReference type="NCBI Taxonomy" id="102285"/>
    <lineage>
        <taxon>Eukaryota</taxon>
        <taxon>Metazoa</taxon>
        <taxon>Spiralia</taxon>
        <taxon>Lophotrochozoa</taxon>
        <taxon>Platyhelminthes</taxon>
        <taxon>Cestoda</taxon>
        <taxon>Eucestoda</taxon>
        <taxon>Cyclophyllidea</taxon>
        <taxon>Hymenolepididae</taxon>
        <taxon>Rodentolepis</taxon>
    </lineage>
</organism>
<dbReference type="GO" id="GO:0005634">
    <property type="term" value="C:nucleus"/>
    <property type="evidence" value="ECO:0007669"/>
    <property type="project" value="TreeGrafter"/>
</dbReference>
<reference evidence="7" key="1">
    <citation type="submission" date="2017-02" db="UniProtKB">
        <authorList>
            <consortium name="WormBaseParasite"/>
        </authorList>
    </citation>
    <scope>IDENTIFICATION</scope>
</reference>
<feature type="active site" description="Proton acceptor" evidence="3">
    <location>
        <position position="93"/>
    </location>
</feature>
<dbReference type="Pfam" id="PF02146">
    <property type="entry name" value="SIR2"/>
    <property type="match status" value="1"/>
</dbReference>
<evidence type="ECO:0000259" key="4">
    <source>
        <dbReference type="PROSITE" id="PS50305"/>
    </source>
</evidence>
<proteinExistence type="predicted"/>
<keyword evidence="2" id="KW-0520">NAD</keyword>
<evidence type="ECO:0000313" key="7">
    <source>
        <dbReference type="WBParaSite" id="HNAJ_0000748401-mRNA-1"/>
    </source>
</evidence>
<gene>
    <name evidence="5" type="ORF">HNAJ_LOCUS7480</name>
</gene>
<feature type="binding site" evidence="3">
    <location>
        <position position="116"/>
    </location>
    <ligand>
        <name>Zn(2+)</name>
        <dbReference type="ChEBI" id="CHEBI:29105"/>
    </ligand>
</feature>
<sequence>MPSGDLAVFKELLSKARHDLATPEAFRDNPSLVWEFYHYRRVLVSSKTPNSGHYALMELENLLTSANRNFTLATQNVDGFHSSIGSKNIIELHGNLFKVRCTKCGKVAENHANPICPALAGRGYAYLNALNRNNFVNRKSAWFLDCCYLQYPK</sequence>
<dbReference type="EMBL" id="UZAE01012061">
    <property type="protein sequence ID" value="VDO03340.1"/>
    <property type="molecule type" value="Genomic_DNA"/>
</dbReference>
<dbReference type="Proteomes" id="UP000278807">
    <property type="component" value="Unassembled WGS sequence"/>
</dbReference>
<dbReference type="WBParaSite" id="HNAJ_0000748401-mRNA-1">
    <property type="protein sequence ID" value="HNAJ_0000748401-mRNA-1"/>
    <property type="gene ID" value="HNAJ_0000748401"/>
</dbReference>
<name>A0A0R3TK28_RODNA</name>
<dbReference type="PANTHER" id="PTHR11085:SF10">
    <property type="entry name" value="NAD-DEPENDENT PROTEIN DEACYLASE SIRTUIN-5, MITOCHONDRIAL-RELATED"/>
    <property type="match status" value="1"/>
</dbReference>
<dbReference type="InterPro" id="IPR003000">
    <property type="entry name" value="Sirtuin"/>
</dbReference>
<reference evidence="5 6" key="2">
    <citation type="submission" date="2018-11" db="EMBL/GenBank/DDBJ databases">
        <authorList>
            <consortium name="Pathogen Informatics"/>
        </authorList>
    </citation>
    <scope>NUCLEOTIDE SEQUENCE [LARGE SCALE GENOMIC DNA]</scope>
</reference>
<dbReference type="InterPro" id="IPR026590">
    <property type="entry name" value="Ssirtuin_cat_dom"/>
</dbReference>
<evidence type="ECO:0000256" key="2">
    <source>
        <dbReference type="ARBA" id="ARBA00023027"/>
    </source>
</evidence>
<feature type="binding site" evidence="3">
    <location>
        <position position="147"/>
    </location>
    <ligand>
        <name>Zn(2+)</name>
        <dbReference type="ChEBI" id="CHEBI:29105"/>
    </ligand>
</feature>
<feature type="binding site" evidence="3">
    <location>
        <position position="104"/>
    </location>
    <ligand>
        <name>Zn(2+)</name>
        <dbReference type="ChEBI" id="CHEBI:29105"/>
    </ligand>
</feature>
<dbReference type="InterPro" id="IPR029035">
    <property type="entry name" value="DHS-like_NAD/FAD-binding_dom"/>
</dbReference>
<dbReference type="SUPFAM" id="SSF52467">
    <property type="entry name" value="DHS-like NAD/FAD-binding domain"/>
    <property type="match status" value="1"/>
</dbReference>
<keyword evidence="6" id="KW-1185">Reference proteome</keyword>
<dbReference type="PANTHER" id="PTHR11085">
    <property type="entry name" value="NAD-DEPENDENT PROTEIN DEACYLASE SIRTUIN-5, MITOCHONDRIAL-RELATED"/>
    <property type="match status" value="1"/>
</dbReference>
<evidence type="ECO:0000256" key="3">
    <source>
        <dbReference type="PROSITE-ProRule" id="PRU00236"/>
    </source>
</evidence>
<dbReference type="AlphaFoldDB" id="A0A0R3TK28"/>
<protein>
    <submittedName>
        <fullName evidence="7">Deacetylase sirtuin-type domain-containing protein</fullName>
    </submittedName>
</protein>
<dbReference type="InterPro" id="IPR026591">
    <property type="entry name" value="Sirtuin_cat_small_dom_sf"/>
</dbReference>
<dbReference type="STRING" id="102285.A0A0R3TK28"/>
<keyword evidence="1" id="KW-0808">Transferase</keyword>
<keyword evidence="3" id="KW-0479">Metal-binding</keyword>
<evidence type="ECO:0000313" key="6">
    <source>
        <dbReference type="Proteomes" id="UP000278807"/>
    </source>
</evidence>
<feature type="binding site" evidence="3">
    <location>
        <position position="101"/>
    </location>
    <ligand>
        <name>Zn(2+)</name>
        <dbReference type="ChEBI" id="CHEBI:29105"/>
    </ligand>
</feature>
<feature type="domain" description="Deacetylase sirtuin-type" evidence="4">
    <location>
        <begin position="1"/>
        <end position="153"/>
    </location>
</feature>
<dbReference type="GO" id="GO:0046872">
    <property type="term" value="F:metal ion binding"/>
    <property type="evidence" value="ECO:0007669"/>
    <property type="project" value="UniProtKB-KW"/>
</dbReference>